<dbReference type="PROSITE" id="PS51747">
    <property type="entry name" value="CYT_DCMP_DEAMINASES_2"/>
    <property type="match status" value="1"/>
</dbReference>
<dbReference type="PANTHER" id="PTHR11079">
    <property type="entry name" value="CYTOSINE DEAMINASE FAMILY MEMBER"/>
    <property type="match status" value="1"/>
</dbReference>
<gene>
    <name evidence="4" type="ORF">METZ01_LOCUS356838</name>
</gene>
<protein>
    <recommendedName>
        <fullName evidence="3">CMP/dCMP-type deaminase domain-containing protein</fullName>
    </recommendedName>
</protein>
<reference evidence="4" key="1">
    <citation type="submission" date="2018-05" db="EMBL/GenBank/DDBJ databases">
        <authorList>
            <person name="Lanie J.A."/>
            <person name="Ng W.-L."/>
            <person name="Kazmierczak K.M."/>
            <person name="Andrzejewski T.M."/>
            <person name="Davidsen T.M."/>
            <person name="Wayne K.J."/>
            <person name="Tettelin H."/>
            <person name="Glass J.I."/>
            <person name="Rusch D."/>
            <person name="Podicherti R."/>
            <person name="Tsui H.-C.T."/>
            <person name="Winkler M.E."/>
        </authorList>
    </citation>
    <scope>NUCLEOTIDE SEQUENCE</scope>
</reference>
<organism evidence="4">
    <name type="scientific">marine metagenome</name>
    <dbReference type="NCBI Taxonomy" id="408172"/>
    <lineage>
        <taxon>unclassified sequences</taxon>
        <taxon>metagenomes</taxon>
        <taxon>ecological metagenomes</taxon>
    </lineage>
</organism>
<evidence type="ECO:0000256" key="2">
    <source>
        <dbReference type="ARBA" id="ARBA00022833"/>
    </source>
</evidence>
<keyword evidence="1" id="KW-0479">Metal-binding</keyword>
<proteinExistence type="predicted"/>
<sequence>MPELTEQDHRLLRRAVSVSAEARSNGNMPFGAILADPTGKILLEAENTGVTEANTLFHAETNLMHVAVSSLSLEQIANATLYTSCEPCAMCSGTMYWGGINRMVYAMGEDDLLELTGLHPDNPTMTGVGCRTILNSGQRQIDVSGPHIINEASAVHEGYWTDPAFQYHLSEGQ</sequence>
<evidence type="ECO:0000259" key="3">
    <source>
        <dbReference type="PROSITE" id="PS51747"/>
    </source>
</evidence>
<dbReference type="InterPro" id="IPR002125">
    <property type="entry name" value="CMP_dCMP_dom"/>
</dbReference>
<dbReference type="Gene3D" id="3.40.140.10">
    <property type="entry name" value="Cytidine Deaminase, domain 2"/>
    <property type="match status" value="1"/>
</dbReference>
<keyword evidence="2" id="KW-0862">Zinc</keyword>
<evidence type="ECO:0000256" key="1">
    <source>
        <dbReference type="ARBA" id="ARBA00022723"/>
    </source>
</evidence>
<name>A0A382S215_9ZZZZ</name>
<dbReference type="CDD" id="cd01285">
    <property type="entry name" value="nucleoside_deaminase"/>
    <property type="match status" value="1"/>
</dbReference>
<dbReference type="Pfam" id="PF00383">
    <property type="entry name" value="dCMP_cyt_deam_1"/>
    <property type="match status" value="1"/>
</dbReference>
<dbReference type="PANTHER" id="PTHR11079:SF162">
    <property type="entry name" value="RIBOFLAVIN BIOSYNTHESIS PROTEIN PYRD, CHLOROPLASTIC"/>
    <property type="match status" value="1"/>
</dbReference>
<dbReference type="EMBL" id="UINC01125862">
    <property type="protein sequence ID" value="SVD03984.1"/>
    <property type="molecule type" value="Genomic_DNA"/>
</dbReference>
<evidence type="ECO:0000313" key="4">
    <source>
        <dbReference type="EMBL" id="SVD03984.1"/>
    </source>
</evidence>
<feature type="domain" description="CMP/dCMP-type deaminase" evidence="3">
    <location>
        <begin position="6"/>
        <end position="129"/>
    </location>
</feature>
<dbReference type="InterPro" id="IPR016192">
    <property type="entry name" value="APOBEC/CMP_deaminase_Zn-bd"/>
</dbReference>
<dbReference type="AlphaFoldDB" id="A0A382S215"/>
<dbReference type="GO" id="GO:0008270">
    <property type="term" value="F:zinc ion binding"/>
    <property type="evidence" value="ECO:0007669"/>
    <property type="project" value="InterPro"/>
</dbReference>
<dbReference type="SUPFAM" id="SSF53927">
    <property type="entry name" value="Cytidine deaminase-like"/>
    <property type="match status" value="1"/>
</dbReference>
<dbReference type="InterPro" id="IPR016193">
    <property type="entry name" value="Cytidine_deaminase-like"/>
</dbReference>
<dbReference type="GO" id="GO:0016787">
    <property type="term" value="F:hydrolase activity"/>
    <property type="evidence" value="ECO:0007669"/>
    <property type="project" value="InterPro"/>
</dbReference>
<dbReference type="PROSITE" id="PS00903">
    <property type="entry name" value="CYT_DCMP_DEAMINASES_1"/>
    <property type="match status" value="1"/>
</dbReference>
<accession>A0A382S215</accession>